<evidence type="ECO:0000313" key="1">
    <source>
        <dbReference type="EMBL" id="AFS77689.1"/>
    </source>
</evidence>
<gene>
    <name evidence="1" type="ordered locus">Curi_c06160</name>
</gene>
<dbReference type="KEGG" id="cad:Curi_c06160"/>
<accession>K0AWS6</accession>
<dbReference type="HOGENOM" id="CLU_2971162_0_0_9"/>
<reference evidence="1 2" key="1">
    <citation type="journal article" date="2012" name="PLoS ONE">
        <title>The purine-utilizing bacterium Clostridium acidurici 9a: a genome-guided metabolic reconsideration.</title>
        <authorList>
            <person name="Hartwich K."/>
            <person name="Poehlein A."/>
            <person name="Daniel R."/>
        </authorList>
    </citation>
    <scope>NUCLEOTIDE SEQUENCE [LARGE SCALE GENOMIC DNA]</scope>
    <source>
        <strain evidence="2">ATCC 7906 / DSM 604 / BCRC 14475 / CIP 104303 / KCTC 5404 / NCIMB 10678 / 9a</strain>
    </source>
</reference>
<keyword evidence="2" id="KW-1185">Reference proteome</keyword>
<dbReference type="Proteomes" id="UP000006094">
    <property type="component" value="Chromosome"/>
</dbReference>
<protein>
    <submittedName>
        <fullName evidence="1">Uncharacterized protein</fullName>
    </submittedName>
</protein>
<dbReference type="AlphaFoldDB" id="K0AWS6"/>
<name>K0AWS6_GOTA9</name>
<sequence length="58" mass="6782">MLVRDSNNQYLKIQDIEIVFTENKEEASSFADMSADDFATLKKHIEQAYDTTLETFFE</sequence>
<evidence type="ECO:0000313" key="2">
    <source>
        <dbReference type="Proteomes" id="UP000006094"/>
    </source>
</evidence>
<proteinExistence type="predicted"/>
<dbReference type="EMBL" id="CP003326">
    <property type="protein sequence ID" value="AFS77689.1"/>
    <property type="molecule type" value="Genomic_DNA"/>
</dbReference>
<organism evidence="1 2">
    <name type="scientific">Gottschalkia acidurici (strain ATCC 7906 / DSM 604 / BCRC 14475 / CIP 104303 / KCTC 5404 / NCIMB 10678 / 9a)</name>
    <name type="common">Clostridium acidurici</name>
    <dbReference type="NCBI Taxonomy" id="1128398"/>
    <lineage>
        <taxon>Bacteria</taxon>
        <taxon>Bacillati</taxon>
        <taxon>Bacillota</taxon>
        <taxon>Tissierellia</taxon>
        <taxon>Tissierellales</taxon>
        <taxon>Gottschalkiaceae</taxon>
        <taxon>Gottschalkia</taxon>
    </lineage>
</organism>